<dbReference type="Proteomes" id="UP001071279">
    <property type="component" value="Unassembled WGS sequence"/>
</dbReference>
<evidence type="ECO:0000313" key="3">
    <source>
        <dbReference type="Proteomes" id="UP001071279"/>
    </source>
</evidence>
<dbReference type="EMBL" id="JAPXIC010000095">
    <property type="protein sequence ID" value="MCZ4720424.1"/>
    <property type="molecule type" value="Genomic_DNA"/>
</dbReference>
<dbReference type="RefSeq" id="WP_042646148.1">
    <property type="nucleotide sequence ID" value="NZ_CCZG01000015.1"/>
</dbReference>
<protein>
    <submittedName>
        <fullName evidence="2">TraK family protein</fullName>
    </submittedName>
</protein>
<proteinExistence type="predicted"/>
<gene>
    <name evidence="2" type="ORF">O6C86_14550</name>
</gene>
<organism evidence="2 3">
    <name type="scientific">Legionella pneumophila</name>
    <dbReference type="NCBI Taxonomy" id="446"/>
    <lineage>
        <taxon>Bacteria</taxon>
        <taxon>Pseudomonadati</taxon>
        <taxon>Pseudomonadota</taxon>
        <taxon>Gammaproteobacteria</taxon>
        <taxon>Legionellales</taxon>
        <taxon>Legionellaceae</taxon>
        <taxon>Legionella</taxon>
    </lineage>
</organism>
<reference evidence="2" key="1">
    <citation type="submission" date="2022-12" db="EMBL/GenBank/DDBJ databases">
        <title>Comparative genomics of Legionella pneumophila isolates from the West Bank and Germany support molecular epidemiology of Legionnaires disease.</title>
        <authorList>
            <person name="Zayed A.R."/>
            <person name="Bitar D.M."/>
            <person name="Steinert M."/>
            <person name="Lueck C."/>
            <person name="Brettar I."/>
            <person name="Hoefle M.G."/>
            <person name="Bunk B."/>
        </authorList>
    </citation>
    <scope>NUCLEOTIDE SEQUENCE</scope>
    <source>
        <strain evidence="2">H23</strain>
    </source>
</reference>
<evidence type="ECO:0000313" key="2">
    <source>
        <dbReference type="EMBL" id="MCZ4720424.1"/>
    </source>
</evidence>
<sequence>MKNSLIESMMAADQNQRKTPTRKNKVEFLALKDDISEALEKGWPMTAIWETLRDEGSFTASYNTFRLYVLEYLNGQKTGYSQKDSPYPKPKKLVNKNAVKKSNVTNEIKGFTYNPIPNIDELL</sequence>
<evidence type="ECO:0000256" key="1">
    <source>
        <dbReference type="SAM" id="MobiDB-lite"/>
    </source>
</evidence>
<dbReference type="Pfam" id="PF17273">
    <property type="entry name" value="DUF5338"/>
    <property type="match status" value="1"/>
</dbReference>
<name>A0AAP9BY66_LEGPN</name>
<feature type="region of interest" description="Disordered" evidence="1">
    <location>
        <begin position="1"/>
        <end position="21"/>
    </location>
</feature>
<accession>A0AAP9BY66</accession>
<dbReference type="AlphaFoldDB" id="A0AAP9BY66"/>
<dbReference type="InterPro" id="IPR035225">
    <property type="entry name" value="DUF5338"/>
</dbReference>
<comment type="caution">
    <text evidence="2">The sequence shown here is derived from an EMBL/GenBank/DDBJ whole genome shotgun (WGS) entry which is preliminary data.</text>
</comment>